<reference evidence="1" key="1">
    <citation type="submission" date="2021-01" db="EMBL/GenBank/DDBJ databases">
        <authorList>
            <person name="Corre E."/>
            <person name="Pelletier E."/>
            <person name="Niang G."/>
            <person name="Scheremetjew M."/>
            <person name="Finn R."/>
            <person name="Kale V."/>
            <person name="Holt S."/>
            <person name="Cochrane G."/>
            <person name="Meng A."/>
            <person name="Brown T."/>
            <person name="Cohen L."/>
        </authorList>
    </citation>
    <scope>NUCLEOTIDE SEQUENCE</scope>
    <source>
        <strain evidence="1">SAG 63-3</strain>
    </source>
</reference>
<accession>A0A7S0YK64</accession>
<sequence>MPWAALTTTHIEEDLFADPRACPPLRTFMRQAWKASKGMIEWDPDSEWAREELKKIFPDLKDSDFTPWIWNEIHDVISSSRANGKPIPEGVSPKLMDVVNRLATGSFASLVAPIAAHQKHADVDYREAVRID</sequence>
<protein>
    <submittedName>
        <fullName evidence="1">Uncharacterized protein</fullName>
    </submittedName>
</protein>
<proteinExistence type="predicted"/>
<dbReference type="Gene3D" id="3.40.50.1240">
    <property type="entry name" value="Phosphoglycerate mutase-like"/>
    <property type="match status" value="1"/>
</dbReference>
<organism evidence="1">
    <name type="scientific">Polytomella parva</name>
    <dbReference type="NCBI Taxonomy" id="51329"/>
    <lineage>
        <taxon>Eukaryota</taxon>
        <taxon>Viridiplantae</taxon>
        <taxon>Chlorophyta</taxon>
        <taxon>core chlorophytes</taxon>
        <taxon>Chlorophyceae</taxon>
        <taxon>CS clade</taxon>
        <taxon>Chlamydomonadales</taxon>
        <taxon>Chlamydomonadaceae</taxon>
        <taxon>Polytomella</taxon>
    </lineage>
</organism>
<name>A0A7S0YK64_9CHLO</name>
<gene>
    <name evidence="1" type="ORF">PPAR00522_LOCUS11046</name>
</gene>
<evidence type="ECO:0000313" key="1">
    <source>
        <dbReference type="EMBL" id="CAD8774639.1"/>
    </source>
</evidence>
<dbReference type="InterPro" id="IPR029033">
    <property type="entry name" value="His_PPase_superfam"/>
</dbReference>
<dbReference type="AlphaFoldDB" id="A0A7S0YK64"/>
<dbReference type="EMBL" id="HBFM01017214">
    <property type="protein sequence ID" value="CAD8774639.1"/>
    <property type="molecule type" value="Transcribed_RNA"/>
</dbReference>